<reference evidence="7 8" key="1">
    <citation type="submission" date="2009-04" db="EMBL/GenBank/DDBJ databases">
        <authorList>
            <person name="Sebastian Y."/>
            <person name="Madupu R."/>
            <person name="Durkin A.S."/>
            <person name="Torralba M."/>
            <person name="Methe B."/>
            <person name="Sutton G.G."/>
            <person name="Strausberg R.L."/>
            <person name="Nelson K.E."/>
        </authorList>
    </citation>
    <scope>NUCLEOTIDE SEQUENCE [LARGE SCALE GENOMIC DNA]</scope>
    <source>
        <strain evidence="8">ATCC 35406 / BCRC 14492 / JCM 8526 / NCTC 13058 / HG 370</strain>
    </source>
</reference>
<dbReference type="STRING" id="553175.POREN0001_1113"/>
<accession>C3J9G9</accession>
<evidence type="ECO:0000256" key="5">
    <source>
        <dbReference type="SAM" id="SignalP"/>
    </source>
</evidence>
<evidence type="ECO:0000256" key="2">
    <source>
        <dbReference type="ARBA" id="ARBA00023136"/>
    </source>
</evidence>
<evidence type="ECO:0000313" key="7">
    <source>
        <dbReference type="EMBL" id="EEN83230.1"/>
    </source>
</evidence>
<dbReference type="InterPro" id="IPR006690">
    <property type="entry name" value="OMPA-like_CS"/>
</dbReference>
<dbReference type="InterPro" id="IPR006664">
    <property type="entry name" value="OMP_bac"/>
</dbReference>
<dbReference type="AlphaFoldDB" id="C3J9G9"/>
<organism evidence="7 8">
    <name type="scientific">Porphyromonas endodontalis (strain ATCC 35406 / DSM 24491 / JCM 8526 / CCUG 16442 / BCRC 14492 / NCTC 13058 / HG 370)</name>
    <name type="common">Bacteroides endodontalis</name>
    <dbReference type="NCBI Taxonomy" id="553175"/>
    <lineage>
        <taxon>Bacteria</taxon>
        <taxon>Pseudomonadati</taxon>
        <taxon>Bacteroidota</taxon>
        <taxon>Bacteroidia</taxon>
        <taxon>Bacteroidales</taxon>
        <taxon>Porphyromonadaceae</taxon>
        <taxon>Porphyromonas</taxon>
    </lineage>
</organism>
<dbReference type="eggNOG" id="COG2885">
    <property type="taxonomic scope" value="Bacteria"/>
</dbReference>
<protein>
    <submittedName>
        <fullName evidence="7">OmpA family protein</fullName>
    </submittedName>
</protein>
<evidence type="ECO:0000259" key="6">
    <source>
        <dbReference type="PROSITE" id="PS51123"/>
    </source>
</evidence>
<dbReference type="InterPro" id="IPR036737">
    <property type="entry name" value="OmpA-like_sf"/>
</dbReference>
<comment type="subcellular location">
    <subcellularLocation>
        <location evidence="1">Cell outer membrane</location>
    </subcellularLocation>
</comment>
<feature type="chain" id="PRO_5002926256" evidence="5">
    <location>
        <begin position="21"/>
        <end position="398"/>
    </location>
</feature>
<dbReference type="PANTHER" id="PTHR30329">
    <property type="entry name" value="STATOR ELEMENT OF FLAGELLAR MOTOR COMPLEX"/>
    <property type="match status" value="1"/>
</dbReference>
<dbReference type="PROSITE" id="PS01068">
    <property type="entry name" value="OMPA_1"/>
    <property type="match status" value="1"/>
</dbReference>
<evidence type="ECO:0000256" key="3">
    <source>
        <dbReference type="ARBA" id="ARBA00023237"/>
    </source>
</evidence>
<sequence>MKVKYLLLSLMGAMALSASAQTTAPENQLPARKTAFDRSGGHWFITLQGGVSAQFIAGNEAQDIVKRLHVMPTLSIGKWHNPYFATRLQLMAGPTPTYYKNAANDIVTNNTAMAGAFFDFMFDVVNYYSKYNAKRVFHLVPFAGVGYNFKYYNEFKDFSSIFSMSAPYRHSVAANVGAQMAFRLGKRVDFVLEAQAIYNNLNIVKKDFNYAGASATYMPNNAAYNGLLGVVTAGLNFNLGKVEWETITPMDMDLINDLNGQINSLRAENAELAKRPVSCPECPEVVAPETKVVAGLSEKAITFKFDSDKLTPNQEIVLYEIAKFVKESNQPITVIGFADVTGNANYNLALSERRAKAVANILTTQYDVPSDMINVEWQGETEQFDTRAWNRVVIVRSK</sequence>
<dbReference type="GeneID" id="93366454"/>
<feature type="domain" description="OmpA-like" evidence="6">
    <location>
        <begin position="289"/>
        <end position="398"/>
    </location>
</feature>
<keyword evidence="3" id="KW-0998">Cell outer membrane</keyword>
<dbReference type="Gene3D" id="3.30.1330.60">
    <property type="entry name" value="OmpA-like domain"/>
    <property type="match status" value="1"/>
</dbReference>
<dbReference type="RefSeq" id="WP_004332858.1">
    <property type="nucleotide sequence ID" value="NZ_ACNN01000012.1"/>
</dbReference>
<dbReference type="CDD" id="cd07185">
    <property type="entry name" value="OmpA_C-like"/>
    <property type="match status" value="1"/>
</dbReference>
<keyword evidence="5" id="KW-0732">Signal</keyword>
<gene>
    <name evidence="7" type="ORF">POREN0001_1113</name>
</gene>
<dbReference type="PROSITE" id="PS51123">
    <property type="entry name" value="OMPA_2"/>
    <property type="match status" value="1"/>
</dbReference>
<dbReference type="GO" id="GO:0009279">
    <property type="term" value="C:cell outer membrane"/>
    <property type="evidence" value="ECO:0007669"/>
    <property type="project" value="UniProtKB-SubCell"/>
</dbReference>
<dbReference type="InterPro" id="IPR006665">
    <property type="entry name" value="OmpA-like"/>
</dbReference>
<dbReference type="SUPFAM" id="SSF103088">
    <property type="entry name" value="OmpA-like"/>
    <property type="match status" value="1"/>
</dbReference>
<keyword evidence="2 4" id="KW-0472">Membrane</keyword>
<dbReference type="PANTHER" id="PTHR30329:SF21">
    <property type="entry name" value="LIPOPROTEIN YIAD-RELATED"/>
    <property type="match status" value="1"/>
</dbReference>
<evidence type="ECO:0000313" key="8">
    <source>
        <dbReference type="Proteomes" id="UP000004295"/>
    </source>
</evidence>
<keyword evidence="8" id="KW-1185">Reference proteome</keyword>
<dbReference type="Proteomes" id="UP000004295">
    <property type="component" value="Unassembled WGS sequence"/>
</dbReference>
<dbReference type="PRINTS" id="PR01021">
    <property type="entry name" value="OMPADOMAIN"/>
</dbReference>
<dbReference type="InterPro" id="IPR050330">
    <property type="entry name" value="Bact_OuterMem_StrucFunc"/>
</dbReference>
<dbReference type="EMBL" id="ACNN01000012">
    <property type="protein sequence ID" value="EEN83230.1"/>
    <property type="molecule type" value="Genomic_DNA"/>
</dbReference>
<proteinExistence type="predicted"/>
<evidence type="ECO:0000256" key="1">
    <source>
        <dbReference type="ARBA" id="ARBA00004442"/>
    </source>
</evidence>
<evidence type="ECO:0000256" key="4">
    <source>
        <dbReference type="PROSITE-ProRule" id="PRU00473"/>
    </source>
</evidence>
<name>C3J9G9_POREA</name>
<dbReference type="Pfam" id="PF00691">
    <property type="entry name" value="OmpA"/>
    <property type="match status" value="1"/>
</dbReference>
<feature type="signal peptide" evidence="5">
    <location>
        <begin position="1"/>
        <end position="20"/>
    </location>
</feature>
<comment type="caution">
    <text evidence="7">The sequence shown here is derived from an EMBL/GenBank/DDBJ whole genome shotgun (WGS) entry which is preliminary data.</text>
</comment>